<sequence>MKIRSELERQLSMGNEHTNKAQRLEYKKSLAARLDVGCYLVLILLYLADENILVLLFRGFQQFMLGHPPSSMEVGGMLTLSIQRVLAQKVLLLGIGFNMVAIAVHVVFSARDGLGDSVSYGAYILNIIGELQFRSWPRKLAYLLMWDAVLCLMQFALYSLNFVKEGQCDADDDETVASIDVVKIVKHVKLFERTETPAPSLSEMMPGIGV</sequence>
<dbReference type="GeneID" id="70236693"/>
<keyword evidence="1" id="KW-0472">Membrane</keyword>
<proteinExistence type="predicted"/>
<dbReference type="InterPro" id="IPR013715">
    <property type="entry name" value="DUF1746"/>
</dbReference>
<dbReference type="GO" id="GO:0005783">
    <property type="term" value="C:endoplasmic reticulum"/>
    <property type="evidence" value="ECO:0007669"/>
    <property type="project" value="TreeGrafter"/>
</dbReference>
<dbReference type="Proteomes" id="UP000769157">
    <property type="component" value="Unassembled WGS sequence"/>
</dbReference>
<dbReference type="PANTHER" id="PTHR39405:SF1">
    <property type="entry name" value="DSC E3 UBIQUITIN LIGASE COMPLEX SUBUNIT 4"/>
    <property type="match status" value="1"/>
</dbReference>
<dbReference type="EMBL" id="JAEUBE010000352">
    <property type="protein sequence ID" value="KAH3664014.1"/>
    <property type="molecule type" value="Genomic_DNA"/>
</dbReference>
<dbReference type="OrthoDB" id="3991545at2759"/>
<dbReference type="PANTHER" id="PTHR39405">
    <property type="entry name" value="DSC E3 UBIQUITIN LIGASE COMPLEX SUBUNIT 4"/>
    <property type="match status" value="1"/>
</dbReference>
<evidence type="ECO:0000256" key="1">
    <source>
        <dbReference type="SAM" id="Phobius"/>
    </source>
</evidence>
<dbReference type="GO" id="GO:0032933">
    <property type="term" value="P:SREBP signaling pathway"/>
    <property type="evidence" value="ECO:0007669"/>
    <property type="project" value="InterPro"/>
</dbReference>
<dbReference type="InterPro" id="IPR038967">
    <property type="entry name" value="Dsc4-like"/>
</dbReference>
<evidence type="ECO:0000313" key="4">
    <source>
        <dbReference type="Proteomes" id="UP000769157"/>
    </source>
</evidence>
<evidence type="ECO:0000313" key="3">
    <source>
        <dbReference type="EMBL" id="KAH3664014.1"/>
    </source>
</evidence>
<evidence type="ECO:0000259" key="2">
    <source>
        <dbReference type="Pfam" id="PF08508"/>
    </source>
</evidence>
<dbReference type="RefSeq" id="XP_046060294.1">
    <property type="nucleotide sequence ID" value="XM_046205838.1"/>
</dbReference>
<reference evidence="3" key="1">
    <citation type="journal article" date="2021" name="Open Biol.">
        <title>Shared evolutionary footprints suggest mitochondrial oxidative damage underlies multiple complex I losses in fungi.</title>
        <authorList>
            <person name="Schikora-Tamarit M.A."/>
            <person name="Marcet-Houben M."/>
            <person name="Nosek J."/>
            <person name="Gabaldon T."/>
        </authorList>
    </citation>
    <scope>NUCLEOTIDE SEQUENCE</scope>
    <source>
        <strain evidence="3">CBS6075</strain>
    </source>
</reference>
<feature type="transmembrane region" description="Helical" evidence="1">
    <location>
        <begin position="140"/>
        <end position="160"/>
    </location>
</feature>
<feature type="transmembrane region" description="Helical" evidence="1">
    <location>
        <begin position="90"/>
        <end position="108"/>
    </location>
</feature>
<keyword evidence="4" id="KW-1185">Reference proteome</keyword>
<dbReference type="Pfam" id="PF08508">
    <property type="entry name" value="DUF1746"/>
    <property type="match status" value="1"/>
</dbReference>
<keyword evidence="1" id="KW-0812">Transmembrane</keyword>
<name>A0A9P8P2S7_9ASCO</name>
<gene>
    <name evidence="3" type="ORF">OGAPHI_004728</name>
</gene>
<comment type="caution">
    <text evidence="3">The sequence shown here is derived from an EMBL/GenBank/DDBJ whole genome shotgun (WGS) entry which is preliminary data.</text>
</comment>
<feature type="domain" description="DUF1746" evidence="2">
    <location>
        <begin position="34"/>
        <end position="155"/>
    </location>
</feature>
<dbReference type="GO" id="GO:0044695">
    <property type="term" value="C:Dsc E3 ubiquitin ligase complex"/>
    <property type="evidence" value="ECO:0007669"/>
    <property type="project" value="InterPro"/>
</dbReference>
<dbReference type="AlphaFoldDB" id="A0A9P8P2S7"/>
<protein>
    <recommendedName>
        <fullName evidence="2">DUF1746 domain-containing protein</fullName>
    </recommendedName>
</protein>
<keyword evidence="1" id="KW-1133">Transmembrane helix</keyword>
<organism evidence="3 4">
    <name type="scientific">Ogataea philodendri</name>
    <dbReference type="NCBI Taxonomy" id="1378263"/>
    <lineage>
        <taxon>Eukaryota</taxon>
        <taxon>Fungi</taxon>
        <taxon>Dikarya</taxon>
        <taxon>Ascomycota</taxon>
        <taxon>Saccharomycotina</taxon>
        <taxon>Pichiomycetes</taxon>
        <taxon>Pichiales</taxon>
        <taxon>Pichiaceae</taxon>
        <taxon>Ogataea</taxon>
    </lineage>
</organism>
<accession>A0A9P8P2S7</accession>
<reference evidence="3" key="2">
    <citation type="submission" date="2021-01" db="EMBL/GenBank/DDBJ databases">
        <authorList>
            <person name="Schikora-Tamarit M.A."/>
        </authorList>
    </citation>
    <scope>NUCLEOTIDE SEQUENCE</scope>
    <source>
        <strain evidence="3">CBS6075</strain>
    </source>
</reference>